<dbReference type="PROSITE" id="PS51755">
    <property type="entry name" value="OMPR_PHOB"/>
    <property type="match status" value="1"/>
</dbReference>
<protein>
    <submittedName>
        <fullName evidence="9">Transcriptional regulatory protein, C terminal</fullName>
    </submittedName>
</protein>
<dbReference type="Pfam" id="PF00486">
    <property type="entry name" value="Trans_reg_C"/>
    <property type="match status" value="1"/>
</dbReference>
<dbReference type="Gene3D" id="1.10.10.10">
    <property type="entry name" value="Winged helix-like DNA-binding domain superfamily/Winged helix DNA-binding domain"/>
    <property type="match status" value="1"/>
</dbReference>
<keyword evidence="1" id="KW-0597">Phosphoprotein</keyword>
<feature type="region of interest" description="Disordered" evidence="7">
    <location>
        <begin position="94"/>
        <end position="113"/>
    </location>
</feature>
<dbReference type="STRING" id="633440.SAMN05421869_102124"/>
<evidence type="ECO:0000256" key="4">
    <source>
        <dbReference type="ARBA" id="ARBA00023125"/>
    </source>
</evidence>
<proteinExistence type="predicted"/>
<sequence>MQHVGPLAIDRRTRQVHLAGDAVALTPKEFDLLAYLPTDAGAVYSRQQILDEVWDPHFFGPTKTLDAHIAALRRKLGDTAWIATVRGVGFRLVDPTAETPTSPAADRPGAVPR</sequence>
<dbReference type="InterPro" id="IPR036388">
    <property type="entry name" value="WH-like_DNA-bd_sf"/>
</dbReference>
<dbReference type="GO" id="GO:0006355">
    <property type="term" value="P:regulation of DNA-templated transcription"/>
    <property type="evidence" value="ECO:0007669"/>
    <property type="project" value="InterPro"/>
</dbReference>
<dbReference type="CDD" id="cd00383">
    <property type="entry name" value="trans_reg_C"/>
    <property type="match status" value="1"/>
</dbReference>
<organism evidence="9 10">
    <name type="scientific">Nonomuraea jiangxiensis</name>
    <dbReference type="NCBI Taxonomy" id="633440"/>
    <lineage>
        <taxon>Bacteria</taxon>
        <taxon>Bacillati</taxon>
        <taxon>Actinomycetota</taxon>
        <taxon>Actinomycetes</taxon>
        <taxon>Streptosporangiales</taxon>
        <taxon>Streptosporangiaceae</taxon>
        <taxon>Nonomuraea</taxon>
    </lineage>
</organism>
<dbReference type="InterPro" id="IPR016032">
    <property type="entry name" value="Sig_transdc_resp-reg_C-effctor"/>
</dbReference>
<dbReference type="RefSeq" id="WP_245764816.1">
    <property type="nucleotide sequence ID" value="NZ_FNDJ01000002.1"/>
</dbReference>
<feature type="DNA-binding region" description="OmpR/PhoB-type" evidence="6">
    <location>
        <begin position="1"/>
        <end position="94"/>
    </location>
</feature>
<name>A0A1G8BUW6_9ACTN</name>
<dbReference type="SMART" id="SM00862">
    <property type="entry name" value="Trans_reg_C"/>
    <property type="match status" value="1"/>
</dbReference>
<evidence type="ECO:0000256" key="5">
    <source>
        <dbReference type="ARBA" id="ARBA00023163"/>
    </source>
</evidence>
<dbReference type="EMBL" id="FNDJ01000002">
    <property type="protein sequence ID" value="SDH36951.1"/>
    <property type="molecule type" value="Genomic_DNA"/>
</dbReference>
<dbReference type="PANTHER" id="PTHR48111:SF1">
    <property type="entry name" value="TWO-COMPONENT RESPONSE REGULATOR ORR33"/>
    <property type="match status" value="1"/>
</dbReference>
<evidence type="ECO:0000256" key="2">
    <source>
        <dbReference type="ARBA" id="ARBA00023012"/>
    </source>
</evidence>
<keyword evidence="4 6" id="KW-0238">DNA-binding</keyword>
<dbReference type="SUPFAM" id="SSF46894">
    <property type="entry name" value="C-terminal effector domain of the bipartite response regulators"/>
    <property type="match status" value="1"/>
</dbReference>
<dbReference type="GO" id="GO:0032993">
    <property type="term" value="C:protein-DNA complex"/>
    <property type="evidence" value="ECO:0007669"/>
    <property type="project" value="TreeGrafter"/>
</dbReference>
<evidence type="ECO:0000256" key="1">
    <source>
        <dbReference type="ARBA" id="ARBA00022553"/>
    </source>
</evidence>
<dbReference type="InterPro" id="IPR001867">
    <property type="entry name" value="OmpR/PhoB-type_DNA-bd"/>
</dbReference>
<dbReference type="InterPro" id="IPR039420">
    <property type="entry name" value="WalR-like"/>
</dbReference>
<feature type="domain" description="OmpR/PhoB-type" evidence="8">
    <location>
        <begin position="1"/>
        <end position="94"/>
    </location>
</feature>
<gene>
    <name evidence="9" type="ORF">SAMN05421869_102124</name>
</gene>
<keyword evidence="3" id="KW-0805">Transcription regulation</keyword>
<dbReference type="GO" id="GO:0000976">
    <property type="term" value="F:transcription cis-regulatory region binding"/>
    <property type="evidence" value="ECO:0007669"/>
    <property type="project" value="TreeGrafter"/>
</dbReference>
<evidence type="ECO:0000256" key="3">
    <source>
        <dbReference type="ARBA" id="ARBA00023015"/>
    </source>
</evidence>
<evidence type="ECO:0000313" key="9">
    <source>
        <dbReference type="EMBL" id="SDH36951.1"/>
    </source>
</evidence>
<keyword evidence="10" id="KW-1185">Reference proteome</keyword>
<reference evidence="9 10" key="1">
    <citation type="submission" date="2016-10" db="EMBL/GenBank/DDBJ databases">
        <authorList>
            <person name="de Groot N.N."/>
        </authorList>
    </citation>
    <scope>NUCLEOTIDE SEQUENCE [LARGE SCALE GENOMIC DNA]</scope>
    <source>
        <strain evidence="9 10">CGMCC 4.6533</strain>
    </source>
</reference>
<dbReference type="AlphaFoldDB" id="A0A1G8BUW6"/>
<evidence type="ECO:0000313" key="10">
    <source>
        <dbReference type="Proteomes" id="UP000199202"/>
    </source>
</evidence>
<dbReference type="Proteomes" id="UP000199202">
    <property type="component" value="Unassembled WGS sequence"/>
</dbReference>
<evidence type="ECO:0000259" key="8">
    <source>
        <dbReference type="PROSITE" id="PS51755"/>
    </source>
</evidence>
<dbReference type="GO" id="GO:0000156">
    <property type="term" value="F:phosphorelay response regulator activity"/>
    <property type="evidence" value="ECO:0007669"/>
    <property type="project" value="TreeGrafter"/>
</dbReference>
<dbReference type="PANTHER" id="PTHR48111">
    <property type="entry name" value="REGULATOR OF RPOS"/>
    <property type="match status" value="1"/>
</dbReference>
<accession>A0A1G8BUW6</accession>
<evidence type="ECO:0000256" key="7">
    <source>
        <dbReference type="SAM" id="MobiDB-lite"/>
    </source>
</evidence>
<keyword evidence="5" id="KW-0804">Transcription</keyword>
<evidence type="ECO:0000256" key="6">
    <source>
        <dbReference type="PROSITE-ProRule" id="PRU01091"/>
    </source>
</evidence>
<dbReference type="GO" id="GO:0005829">
    <property type="term" value="C:cytosol"/>
    <property type="evidence" value="ECO:0007669"/>
    <property type="project" value="TreeGrafter"/>
</dbReference>
<keyword evidence="2" id="KW-0902">Two-component regulatory system</keyword>